<accession>A0A8J7GFM2</accession>
<keyword evidence="3" id="KW-1185">Reference proteome</keyword>
<name>A0A8J7GFM2_9ACTN</name>
<reference evidence="2" key="1">
    <citation type="submission" date="2020-11" db="EMBL/GenBank/DDBJ databases">
        <title>Sequencing the genomes of 1000 actinobacteria strains.</title>
        <authorList>
            <person name="Klenk H.-P."/>
        </authorList>
    </citation>
    <scope>NUCLEOTIDE SEQUENCE</scope>
    <source>
        <strain evidence="2">DSM 45356</strain>
    </source>
</reference>
<protein>
    <submittedName>
        <fullName evidence="2">Uncharacterized protein</fullName>
    </submittedName>
</protein>
<dbReference type="AlphaFoldDB" id="A0A8J7GFM2"/>
<evidence type="ECO:0000256" key="1">
    <source>
        <dbReference type="SAM" id="Phobius"/>
    </source>
</evidence>
<organism evidence="2 3">
    <name type="scientific">Longispora fulva</name>
    <dbReference type="NCBI Taxonomy" id="619741"/>
    <lineage>
        <taxon>Bacteria</taxon>
        <taxon>Bacillati</taxon>
        <taxon>Actinomycetota</taxon>
        <taxon>Actinomycetes</taxon>
        <taxon>Micromonosporales</taxon>
        <taxon>Micromonosporaceae</taxon>
        <taxon>Longispora</taxon>
    </lineage>
</organism>
<comment type="caution">
    <text evidence="2">The sequence shown here is derived from an EMBL/GenBank/DDBJ whole genome shotgun (WGS) entry which is preliminary data.</text>
</comment>
<keyword evidence="1" id="KW-0472">Membrane</keyword>
<sequence>MTTRAGHIYQSEQDWGQNFQVLGFTVAASAALITTGVGLGATRCAGSSCSVWCTW</sequence>
<evidence type="ECO:0000313" key="2">
    <source>
        <dbReference type="EMBL" id="MBG6135667.1"/>
    </source>
</evidence>
<proteinExistence type="predicted"/>
<keyword evidence="1" id="KW-0812">Transmembrane</keyword>
<dbReference type="RefSeq" id="WP_197002748.1">
    <property type="nucleotide sequence ID" value="NZ_BONS01000002.1"/>
</dbReference>
<evidence type="ECO:0000313" key="3">
    <source>
        <dbReference type="Proteomes" id="UP000622552"/>
    </source>
</evidence>
<keyword evidence="1" id="KW-1133">Transmembrane helix</keyword>
<dbReference type="Proteomes" id="UP000622552">
    <property type="component" value="Unassembled WGS sequence"/>
</dbReference>
<gene>
    <name evidence="2" type="ORF">IW245_001861</name>
</gene>
<feature type="transmembrane region" description="Helical" evidence="1">
    <location>
        <begin position="21"/>
        <end position="41"/>
    </location>
</feature>
<dbReference type="EMBL" id="JADOUF010000001">
    <property type="protein sequence ID" value="MBG6135667.1"/>
    <property type="molecule type" value="Genomic_DNA"/>
</dbReference>